<evidence type="ECO:0000313" key="2">
    <source>
        <dbReference type="Proteomes" id="UP000582837"/>
    </source>
</evidence>
<protein>
    <recommendedName>
        <fullName evidence="3">Nucleotidyl transferase AbiEii/AbiGii toxin family protein</fullName>
    </recommendedName>
</protein>
<dbReference type="RefSeq" id="WP_170035244.1">
    <property type="nucleotide sequence ID" value="NZ_JABDTL010000001.1"/>
</dbReference>
<comment type="caution">
    <text evidence="1">The sequence shown here is derived from an EMBL/GenBank/DDBJ whole genome shotgun (WGS) entry which is preliminary data.</text>
</comment>
<evidence type="ECO:0008006" key="3">
    <source>
        <dbReference type="Google" id="ProtNLM"/>
    </source>
</evidence>
<dbReference type="Proteomes" id="UP000582837">
    <property type="component" value="Unassembled WGS sequence"/>
</dbReference>
<gene>
    <name evidence="1" type="ORF">HNQ61_005327</name>
</gene>
<name>A0A841H733_9BACT</name>
<dbReference type="AlphaFoldDB" id="A0A841H733"/>
<accession>A0A841H733</accession>
<proteinExistence type="predicted"/>
<organism evidence="1 2">
    <name type="scientific">Longimicrobium terrae</name>
    <dbReference type="NCBI Taxonomy" id="1639882"/>
    <lineage>
        <taxon>Bacteria</taxon>
        <taxon>Pseudomonadati</taxon>
        <taxon>Gemmatimonadota</taxon>
        <taxon>Longimicrobiia</taxon>
        <taxon>Longimicrobiales</taxon>
        <taxon>Longimicrobiaceae</taxon>
        <taxon>Longimicrobium</taxon>
    </lineage>
</organism>
<reference evidence="1 2" key="1">
    <citation type="submission" date="2020-08" db="EMBL/GenBank/DDBJ databases">
        <title>Genomic Encyclopedia of Type Strains, Phase IV (KMG-IV): sequencing the most valuable type-strain genomes for metagenomic binning, comparative biology and taxonomic classification.</title>
        <authorList>
            <person name="Goeker M."/>
        </authorList>
    </citation>
    <scope>NUCLEOTIDE SEQUENCE [LARGE SCALE GENOMIC DNA]</scope>
    <source>
        <strain evidence="1 2">DSM 29007</strain>
    </source>
</reference>
<dbReference type="EMBL" id="JACHIA010000027">
    <property type="protein sequence ID" value="MBB6073656.1"/>
    <property type="molecule type" value="Genomic_DNA"/>
</dbReference>
<evidence type="ECO:0000313" key="1">
    <source>
        <dbReference type="EMBL" id="MBB6073656.1"/>
    </source>
</evidence>
<keyword evidence="2" id="KW-1185">Reference proteome</keyword>
<sequence>MSAAPPLANDDLRGALEEAWYSDREHVERMTFSAAIISTALDRSGLRATLVGGGALEFHVPDAYRTSDLDFVVERGTRETINDVFLSLGLRRSGRHWVRDDLFVEVPGNYMEEPADEVSVGPFTLRVITKEALLAERIVGFRYWKYWGHGTQAIEMLRGFGDSLDEEFLRNALRKEGANDALDLLRAISDSGETITLAALDRLWHLHYR</sequence>